<protein>
    <submittedName>
        <fullName evidence="7">Cobalt ECF transporter T component CbiQ</fullName>
    </submittedName>
</protein>
<dbReference type="Pfam" id="PF02361">
    <property type="entry name" value="CbiQ"/>
    <property type="match status" value="1"/>
</dbReference>
<dbReference type="NCBIfam" id="TIGR02454">
    <property type="entry name" value="ECF_T_CbiQ"/>
    <property type="match status" value="1"/>
</dbReference>
<feature type="transmembrane region" description="Helical" evidence="6">
    <location>
        <begin position="70"/>
        <end position="94"/>
    </location>
</feature>
<gene>
    <name evidence="7" type="primary">cbiQ</name>
    <name evidence="7" type="ORF">H9910_00820</name>
</gene>
<keyword evidence="4 6" id="KW-1133">Transmembrane helix</keyword>
<comment type="subcellular location">
    <subcellularLocation>
        <location evidence="1">Cell membrane</location>
        <topology evidence="1">Multi-pass membrane protein</topology>
    </subcellularLocation>
</comment>
<evidence type="ECO:0000256" key="2">
    <source>
        <dbReference type="ARBA" id="ARBA00022475"/>
    </source>
</evidence>
<evidence type="ECO:0000256" key="5">
    <source>
        <dbReference type="ARBA" id="ARBA00023136"/>
    </source>
</evidence>
<dbReference type="AlphaFoldDB" id="A0A9D2RBS0"/>
<feature type="transmembrane region" description="Helical" evidence="6">
    <location>
        <begin position="187"/>
        <end position="204"/>
    </location>
</feature>
<dbReference type="InterPro" id="IPR012809">
    <property type="entry name" value="ECF_CbiQ"/>
</dbReference>
<evidence type="ECO:0000256" key="3">
    <source>
        <dbReference type="ARBA" id="ARBA00022692"/>
    </source>
</evidence>
<dbReference type="GO" id="GO:0006824">
    <property type="term" value="P:cobalt ion transport"/>
    <property type="evidence" value="ECO:0007669"/>
    <property type="project" value="InterPro"/>
</dbReference>
<dbReference type="InterPro" id="IPR003339">
    <property type="entry name" value="ABC/ECF_trnsptr_transmembrane"/>
</dbReference>
<evidence type="ECO:0000256" key="6">
    <source>
        <dbReference type="SAM" id="Phobius"/>
    </source>
</evidence>
<proteinExistence type="predicted"/>
<reference evidence="7" key="1">
    <citation type="journal article" date="2021" name="PeerJ">
        <title>Extensive microbial diversity within the chicken gut microbiome revealed by metagenomics and culture.</title>
        <authorList>
            <person name="Gilroy R."/>
            <person name="Ravi A."/>
            <person name="Getino M."/>
            <person name="Pursley I."/>
            <person name="Horton D.L."/>
            <person name="Alikhan N.F."/>
            <person name="Baker D."/>
            <person name="Gharbi K."/>
            <person name="Hall N."/>
            <person name="Watson M."/>
            <person name="Adriaenssens E.M."/>
            <person name="Foster-Nyarko E."/>
            <person name="Jarju S."/>
            <person name="Secka A."/>
            <person name="Antonio M."/>
            <person name="Oren A."/>
            <person name="Chaudhuri R.R."/>
            <person name="La Ragione R."/>
            <person name="Hildebrand F."/>
            <person name="Pallen M.J."/>
        </authorList>
    </citation>
    <scope>NUCLEOTIDE SEQUENCE</scope>
    <source>
        <strain evidence="7">ChiBcec15-3976</strain>
    </source>
</reference>
<reference evidence="7" key="2">
    <citation type="submission" date="2021-04" db="EMBL/GenBank/DDBJ databases">
        <authorList>
            <person name="Gilroy R."/>
        </authorList>
    </citation>
    <scope>NUCLEOTIDE SEQUENCE</scope>
    <source>
        <strain evidence="7">ChiBcec15-3976</strain>
    </source>
</reference>
<dbReference type="InterPro" id="IPR052770">
    <property type="entry name" value="Cobalt_transport_CbiQ"/>
</dbReference>
<dbReference type="GO" id="GO:0043190">
    <property type="term" value="C:ATP-binding cassette (ABC) transporter complex"/>
    <property type="evidence" value="ECO:0007669"/>
    <property type="project" value="InterPro"/>
</dbReference>
<keyword evidence="5 6" id="KW-0472">Membrane</keyword>
<dbReference type="PANTHER" id="PTHR43723">
    <property type="entry name" value="COBALT TRANSPORT PROTEIN CBIQ"/>
    <property type="match status" value="1"/>
</dbReference>
<feature type="transmembrane region" description="Helical" evidence="6">
    <location>
        <begin position="237"/>
        <end position="257"/>
    </location>
</feature>
<dbReference type="Proteomes" id="UP000823909">
    <property type="component" value="Unassembled WGS sequence"/>
</dbReference>
<feature type="transmembrane region" description="Helical" evidence="6">
    <location>
        <begin position="147"/>
        <end position="166"/>
    </location>
</feature>
<evidence type="ECO:0000256" key="1">
    <source>
        <dbReference type="ARBA" id="ARBA00004651"/>
    </source>
</evidence>
<name>A0A9D2RBS0_9FIRM</name>
<dbReference type="CDD" id="cd16914">
    <property type="entry name" value="EcfT"/>
    <property type="match status" value="1"/>
</dbReference>
<comment type="caution">
    <text evidence="7">The sequence shown here is derived from an EMBL/GenBank/DDBJ whole genome shotgun (WGS) entry which is preliminary data.</text>
</comment>
<accession>A0A9D2RBS0</accession>
<evidence type="ECO:0000313" key="7">
    <source>
        <dbReference type="EMBL" id="HJD41542.1"/>
    </source>
</evidence>
<organism evidence="7 8">
    <name type="scientific">Candidatus Mediterraneibacter quadrami</name>
    <dbReference type="NCBI Taxonomy" id="2838684"/>
    <lineage>
        <taxon>Bacteria</taxon>
        <taxon>Bacillati</taxon>
        <taxon>Bacillota</taxon>
        <taxon>Clostridia</taxon>
        <taxon>Lachnospirales</taxon>
        <taxon>Lachnospiraceae</taxon>
        <taxon>Mediterraneibacter</taxon>
    </lineage>
</organism>
<feature type="transmembrane region" description="Helical" evidence="6">
    <location>
        <begin position="115"/>
        <end position="135"/>
    </location>
</feature>
<sequence>MLLIDRLSYRSKLRYVNASEKLLYAVATLALCVLSRSVRTAVPVFAVNMVLTVGKGGIPLSRYMKLLLIPAAFLIAGTAAIVVNVSAVPLDAFAFPAGDFYITGSRAGLWQAIKICLTALAAVSCLYFLALNTVMTDILGALRKLKVPALLIELMLLIYRFIFVLSETASAIRVSQNSRLGNRNLRTGIRSFGAMGAALFILALKRSNALYDAMESRCYDGTIRVLSGEHPAKAGEILLIITYEAVLAVVWLMPLWLESRL</sequence>
<evidence type="ECO:0000256" key="4">
    <source>
        <dbReference type="ARBA" id="ARBA00022989"/>
    </source>
</evidence>
<dbReference type="PANTHER" id="PTHR43723:SF1">
    <property type="entry name" value="COBALT TRANSPORT PROTEIN CBIQ"/>
    <property type="match status" value="1"/>
</dbReference>
<evidence type="ECO:0000313" key="8">
    <source>
        <dbReference type="Proteomes" id="UP000823909"/>
    </source>
</evidence>
<keyword evidence="2" id="KW-1003">Cell membrane</keyword>
<dbReference type="EMBL" id="DWUU01000007">
    <property type="protein sequence ID" value="HJD41542.1"/>
    <property type="molecule type" value="Genomic_DNA"/>
</dbReference>
<keyword evidence="3 6" id="KW-0812">Transmembrane</keyword>